<gene>
    <name evidence="1" type="ORF">HNP36_001567</name>
</gene>
<keyword evidence="2" id="KW-1185">Reference proteome</keyword>
<evidence type="ECO:0000313" key="1">
    <source>
        <dbReference type="EMBL" id="MBB6370514.1"/>
    </source>
</evidence>
<proteinExistence type="predicted"/>
<accession>A0A841N101</accession>
<evidence type="ECO:0000313" key="2">
    <source>
        <dbReference type="Proteomes" id="UP000589738"/>
    </source>
</evidence>
<reference evidence="1 2" key="1">
    <citation type="submission" date="2020-08" db="EMBL/GenBank/DDBJ databases">
        <title>Functional genomics of gut bacteria from endangered species of beetles.</title>
        <authorList>
            <person name="Carlos-Shanley C."/>
        </authorList>
    </citation>
    <scope>NUCLEOTIDE SEQUENCE [LARGE SCALE GENOMIC DNA]</scope>
    <source>
        <strain evidence="1 2">S00136</strain>
    </source>
</reference>
<name>A0A841N101_9FLAO</name>
<sequence length="223" mass="26414">MKTKLSYLFILLYTLVSSQENSVINDLKFSNYSGHPKKITEVITFLPDNIYKSISYFDKEGFLTKIEYYNAESEPSHKRSINKVINYNSKDKAKRYFEAFNPGNKKTETTGYFEKISDSLYKRVSENPFRSISLTKLFYFDKNNRLIKTEETGNFFETPVNSTIFYTYTPKKETLLEDAVKQKKSKLIYQNVKLDQHENPVYEELTDDHGALQQKIEREFEYY</sequence>
<dbReference type="Proteomes" id="UP000589738">
    <property type="component" value="Unassembled WGS sequence"/>
</dbReference>
<dbReference type="EMBL" id="JACHLC010000001">
    <property type="protein sequence ID" value="MBB6370514.1"/>
    <property type="molecule type" value="Genomic_DNA"/>
</dbReference>
<organism evidence="1 2">
    <name type="scientific">Chryseobacterium shigense</name>
    <dbReference type="NCBI Taxonomy" id="297244"/>
    <lineage>
        <taxon>Bacteria</taxon>
        <taxon>Pseudomonadati</taxon>
        <taxon>Bacteroidota</taxon>
        <taxon>Flavobacteriia</taxon>
        <taxon>Flavobacteriales</taxon>
        <taxon>Weeksellaceae</taxon>
        <taxon>Chryseobacterium group</taxon>
        <taxon>Chryseobacterium</taxon>
    </lineage>
</organism>
<dbReference type="AlphaFoldDB" id="A0A841N101"/>
<dbReference type="RefSeq" id="WP_184158735.1">
    <property type="nucleotide sequence ID" value="NZ_JACHLC010000001.1"/>
</dbReference>
<comment type="caution">
    <text evidence="1">The sequence shown here is derived from an EMBL/GenBank/DDBJ whole genome shotgun (WGS) entry which is preliminary data.</text>
</comment>
<protein>
    <submittedName>
        <fullName evidence="1">Uncharacterized protein</fullName>
    </submittedName>
</protein>